<dbReference type="EMBL" id="CP000116">
    <property type="protein sequence ID" value="AAZ97439.1"/>
    <property type="molecule type" value="Genomic_DNA"/>
</dbReference>
<organism evidence="1 2">
    <name type="scientific">Thiobacillus denitrificans (strain ATCC 25259 / T1)</name>
    <dbReference type="NCBI Taxonomy" id="292415"/>
    <lineage>
        <taxon>Bacteria</taxon>
        <taxon>Pseudomonadati</taxon>
        <taxon>Pseudomonadota</taxon>
        <taxon>Betaproteobacteria</taxon>
        <taxon>Nitrosomonadales</taxon>
        <taxon>Thiobacillaceae</taxon>
        <taxon>Thiobacillus</taxon>
    </lineage>
</organism>
<reference evidence="1 2" key="1">
    <citation type="journal article" date="2006" name="J. Bacteriol.">
        <title>The genome sequence of the obligately chemolithoautotrophic, facultatively anaerobic bacterium Thiobacillus denitrificans.</title>
        <authorList>
            <person name="Beller H.R."/>
            <person name="Chain P.S."/>
            <person name="Letain T.E."/>
            <person name="Chakicherla A."/>
            <person name="Larimer F.W."/>
            <person name="Richardson P.M."/>
            <person name="Coleman M.A."/>
            <person name="Wood A.P."/>
            <person name="Kelly D.P."/>
        </authorList>
    </citation>
    <scope>NUCLEOTIDE SEQUENCE [LARGE SCALE GENOMIC DNA]</scope>
    <source>
        <strain evidence="1 2">ATCC 25259</strain>
    </source>
</reference>
<accession>Q3SIT6</accession>
<name>Q3SIT6_THIDA</name>
<dbReference type="KEGG" id="tbd:Tbd_1486"/>
<sequence>MSAVSDPYARIFLLSHMRAFTSLAGHILGSHPQINGYYEMHISYEDALAVDRQLELFRQGDVLKPDSRYLFDKLLHNDYVLKPERLAPAELKILVSLAEPARTIGSIVHLFRQKPDPDLYASPLEAANYYVARLKALADFCGTAERGYCYFDAELLQAAPERLLPRLSHWLELDSPLSERYQTFSQTGKAGRGDSSARIHGGRIDRTRVDYSHVAVPEDALSAAQTAYRECREQIVSGAADSILN</sequence>
<proteinExistence type="predicted"/>
<keyword evidence="2" id="KW-1185">Reference proteome</keyword>
<protein>
    <recommendedName>
        <fullName evidence="3">Sulfotransferase family protein</fullName>
    </recommendedName>
</protein>
<dbReference type="Gene3D" id="3.40.50.300">
    <property type="entry name" value="P-loop containing nucleotide triphosphate hydrolases"/>
    <property type="match status" value="1"/>
</dbReference>
<dbReference type="OrthoDB" id="8557083at2"/>
<dbReference type="SMR" id="Q3SIT6"/>
<evidence type="ECO:0008006" key="3">
    <source>
        <dbReference type="Google" id="ProtNLM"/>
    </source>
</evidence>
<gene>
    <name evidence="1" type="ordered locus">Tbd_1486</name>
</gene>
<evidence type="ECO:0000313" key="2">
    <source>
        <dbReference type="Proteomes" id="UP000008291"/>
    </source>
</evidence>
<dbReference type="AlphaFoldDB" id="Q3SIT6"/>
<dbReference type="eggNOG" id="ENOG5032SK5">
    <property type="taxonomic scope" value="Bacteria"/>
</dbReference>
<evidence type="ECO:0000313" key="1">
    <source>
        <dbReference type="EMBL" id="AAZ97439.1"/>
    </source>
</evidence>
<dbReference type="RefSeq" id="WP_011311998.1">
    <property type="nucleotide sequence ID" value="NC_007404.1"/>
</dbReference>
<dbReference type="DNASU" id="3671908"/>
<dbReference type="HOGENOM" id="CLU_085995_0_0_4"/>
<dbReference type="Proteomes" id="UP000008291">
    <property type="component" value="Chromosome"/>
</dbReference>
<dbReference type="SUPFAM" id="SSF52540">
    <property type="entry name" value="P-loop containing nucleoside triphosphate hydrolases"/>
    <property type="match status" value="1"/>
</dbReference>
<dbReference type="InterPro" id="IPR027417">
    <property type="entry name" value="P-loop_NTPase"/>
</dbReference>